<sequence length="78" mass="8882">MGIVLTPPFADNHTDFKSLKGKTQTAGVKPVLFIRVVQAYFHNVPVTVIQSRVEIMKSTAIETFKKLFKGHIYKQPFF</sequence>
<gene>
    <name evidence="1" type="ORF">SDC9_183314</name>
</gene>
<dbReference type="AlphaFoldDB" id="A0A645HBS1"/>
<comment type="caution">
    <text evidence="1">The sequence shown here is derived from an EMBL/GenBank/DDBJ whole genome shotgun (WGS) entry which is preliminary data.</text>
</comment>
<name>A0A645HBS1_9ZZZZ</name>
<proteinExistence type="predicted"/>
<organism evidence="1">
    <name type="scientific">bioreactor metagenome</name>
    <dbReference type="NCBI Taxonomy" id="1076179"/>
    <lineage>
        <taxon>unclassified sequences</taxon>
        <taxon>metagenomes</taxon>
        <taxon>ecological metagenomes</taxon>
    </lineage>
</organism>
<protein>
    <submittedName>
        <fullName evidence="1">Uncharacterized protein</fullName>
    </submittedName>
</protein>
<dbReference type="EMBL" id="VSSQ01089622">
    <property type="protein sequence ID" value="MPN35812.1"/>
    <property type="molecule type" value="Genomic_DNA"/>
</dbReference>
<accession>A0A645HBS1</accession>
<reference evidence="1" key="1">
    <citation type="submission" date="2019-08" db="EMBL/GenBank/DDBJ databases">
        <authorList>
            <person name="Kucharzyk K."/>
            <person name="Murdoch R.W."/>
            <person name="Higgins S."/>
            <person name="Loffler F."/>
        </authorList>
    </citation>
    <scope>NUCLEOTIDE SEQUENCE</scope>
</reference>
<evidence type="ECO:0000313" key="1">
    <source>
        <dbReference type="EMBL" id="MPN35812.1"/>
    </source>
</evidence>